<evidence type="ECO:0000256" key="1">
    <source>
        <dbReference type="SAM" id="SignalP"/>
    </source>
</evidence>
<keyword evidence="1" id="KW-0732">Signal</keyword>
<feature type="chain" id="PRO_5047542370" description="Lipoprotein" evidence="1">
    <location>
        <begin position="24"/>
        <end position="127"/>
    </location>
</feature>
<name>A0ABW6IKT8_9CYAN</name>
<reference evidence="2 3" key="1">
    <citation type="submission" date="2024-10" db="EMBL/GenBank/DDBJ databases">
        <authorList>
            <person name="Ratan Roy A."/>
            <person name="Morales Sandoval P.H."/>
            <person name="De Los Santos Villalobos S."/>
            <person name="Chakraborty S."/>
            <person name="Mukherjee J."/>
        </authorList>
    </citation>
    <scope>NUCLEOTIDE SEQUENCE [LARGE SCALE GENOMIC DNA]</scope>
    <source>
        <strain evidence="2 3">S1</strain>
    </source>
</reference>
<evidence type="ECO:0008006" key="4">
    <source>
        <dbReference type="Google" id="ProtNLM"/>
    </source>
</evidence>
<sequence length="127" mass="14532">MPRIWRFVVLVGCILSLSACSFWQEGPTKAVVQQAIALQAQQIQQDLLQQLSPKSTELPKLSISDVKIERRRLVSLPSAAYQVNGTYSAKIEFSNRTLTERENLFEVYLQRQPESETWLLVRPSQPD</sequence>
<proteinExistence type="predicted"/>
<keyword evidence="3" id="KW-1185">Reference proteome</keyword>
<dbReference type="Proteomes" id="UP001600165">
    <property type="component" value="Unassembled WGS sequence"/>
</dbReference>
<dbReference type="PROSITE" id="PS51257">
    <property type="entry name" value="PROKAR_LIPOPROTEIN"/>
    <property type="match status" value="1"/>
</dbReference>
<accession>A0ABW6IKT8</accession>
<dbReference type="EMBL" id="JBHZOL010000102">
    <property type="protein sequence ID" value="MFE4108205.1"/>
    <property type="molecule type" value="Genomic_DNA"/>
</dbReference>
<protein>
    <recommendedName>
        <fullName evidence="4">Lipoprotein</fullName>
    </recommendedName>
</protein>
<comment type="caution">
    <text evidence="2">The sequence shown here is derived from an EMBL/GenBank/DDBJ whole genome shotgun (WGS) entry which is preliminary data.</text>
</comment>
<evidence type="ECO:0000313" key="2">
    <source>
        <dbReference type="EMBL" id="MFE4108205.1"/>
    </source>
</evidence>
<gene>
    <name evidence="2" type="ORF">ACFVKH_18130</name>
</gene>
<organism evidence="2 3">
    <name type="scientific">Almyronema epifaneia S1</name>
    <dbReference type="NCBI Taxonomy" id="2991925"/>
    <lineage>
        <taxon>Bacteria</taxon>
        <taxon>Bacillati</taxon>
        <taxon>Cyanobacteriota</taxon>
        <taxon>Cyanophyceae</taxon>
        <taxon>Nodosilineales</taxon>
        <taxon>Nodosilineaceae</taxon>
        <taxon>Almyronema</taxon>
        <taxon>Almyronema epifaneia</taxon>
    </lineage>
</organism>
<evidence type="ECO:0000313" key="3">
    <source>
        <dbReference type="Proteomes" id="UP001600165"/>
    </source>
</evidence>
<dbReference type="RefSeq" id="WP_377967697.1">
    <property type="nucleotide sequence ID" value="NZ_JBHZOL010000102.1"/>
</dbReference>
<feature type="signal peptide" evidence="1">
    <location>
        <begin position="1"/>
        <end position="23"/>
    </location>
</feature>